<evidence type="ECO:0000313" key="2">
    <source>
        <dbReference type="EMBL" id="MBU5625493.1"/>
    </source>
</evidence>
<name>A0ABS6F5C3_9FIRM</name>
<reference evidence="2 3" key="1">
    <citation type="submission" date="2021-06" db="EMBL/GenBank/DDBJ databases">
        <authorList>
            <person name="Sun Q."/>
            <person name="Li D."/>
        </authorList>
    </citation>
    <scope>NUCLEOTIDE SEQUENCE [LARGE SCALE GENOMIC DNA]</scope>
    <source>
        <strain evidence="2 3">MSJ-2</strain>
    </source>
</reference>
<dbReference type="Proteomes" id="UP000787672">
    <property type="component" value="Unassembled WGS sequence"/>
</dbReference>
<feature type="transmembrane region" description="Helical" evidence="1">
    <location>
        <begin position="181"/>
        <end position="199"/>
    </location>
</feature>
<keyword evidence="1" id="KW-0472">Membrane</keyword>
<keyword evidence="1" id="KW-1133">Transmembrane helix</keyword>
<feature type="transmembrane region" description="Helical" evidence="1">
    <location>
        <begin position="79"/>
        <end position="100"/>
    </location>
</feature>
<dbReference type="RefSeq" id="WP_216557401.1">
    <property type="nucleotide sequence ID" value="NZ_JAHLQN010000001.1"/>
</dbReference>
<evidence type="ECO:0000313" key="3">
    <source>
        <dbReference type="Proteomes" id="UP000787672"/>
    </source>
</evidence>
<feature type="transmembrane region" description="Helical" evidence="1">
    <location>
        <begin position="154"/>
        <end position="174"/>
    </location>
</feature>
<feature type="transmembrane region" description="Helical" evidence="1">
    <location>
        <begin position="211"/>
        <end position="229"/>
    </location>
</feature>
<dbReference type="EMBL" id="JAHLQN010000001">
    <property type="protein sequence ID" value="MBU5625493.1"/>
    <property type="molecule type" value="Genomic_DNA"/>
</dbReference>
<proteinExistence type="predicted"/>
<accession>A0ABS6F5C3</accession>
<feature type="transmembrane region" description="Helical" evidence="1">
    <location>
        <begin position="48"/>
        <end position="73"/>
    </location>
</feature>
<keyword evidence="1" id="KW-0812">Transmembrane</keyword>
<organism evidence="2 3">
    <name type="scientific">Dysosmobacter acutus</name>
    <dbReference type="NCBI Taxonomy" id="2841504"/>
    <lineage>
        <taxon>Bacteria</taxon>
        <taxon>Bacillati</taxon>
        <taxon>Bacillota</taxon>
        <taxon>Clostridia</taxon>
        <taxon>Eubacteriales</taxon>
        <taxon>Oscillospiraceae</taxon>
        <taxon>Dysosmobacter</taxon>
    </lineage>
</organism>
<feature type="transmembrane region" description="Helical" evidence="1">
    <location>
        <begin position="121"/>
        <end position="148"/>
    </location>
</feature>
<evidence type="ECO:0000256" key="1">
    <source>
        <dbReference type="SAM" id="Phobius"/>
    </source>
</evidence>
<sequence>MDEQNIPMPGEEEKNRAIAQLLSAGLIAPPGLWRSLGEVRHTVGVRTLFGGVGDCLFLSALTLALCLLPMAAAAQQGRLAPVLFLLSPALYASLHLLTAWKESMSGTLDWKLTCRVSFRAMTALRMLIFGGVSVAVCVPVDGLLWTLAHGGPPLLWMLGLSCSSLFLYGALSLLCQRLRRLPGLLAPPAAWAALGAVPLCSERAAACLTRLPTAVFFLLAAAGLALYLLELRRYCLHHTEGGSAYAFS</sequence>
<gene>
    <name evidence="2" type="ORF">KQI82_00905</name>
</gene>
<comment type="caution">
    <text evidence="2">The sequence shown here is derived from an EMBL/GenBank/DDBJ whole genome shotgun (WGS) entry which is preliminary data.</text>
</comment>
<protein>
    <submittedName>
        <fullName evidence="2">Uncharacterized protein</fullName>
    </submittedName>
</protein>
<keyword evidence="3" id="KW-1185">Reference proteome</keyword>